<name>A0AAU9J8N1_9CILI</name>
<comment type="caution">
    <text evidence="3">The sequence shown here is derived from an EMBL/GenBank/DDBJ whole genome shotgun (WGS) entry which is preliminary data.</text>
</comment>
<dbReference type="Proteomes" id="UP001162131">
    <property type="component" value="Unassembled WGS sequence"/>
</dbReference>
<evidence type="ECO:0000313" key="4">
    <source>
        <dbReference type="Proteomes" id="UP001162131"/>
    </source>
</evidence>
<proteinExistence type="predicted"/>
<dbReference type="AlphaFoldDB" id="A0AAU9J8N1"/>
<evidence type="ECO:0000313" key="3">
    <source>
        <dbReference type="EMBL" id="CAG9321731.1"/>
    </source>
</evidence>
<dbReference type="EMBL" id="CAJZBQ010000029">
    <property type="protein sequence ID" value="CAG9321731.1"/>
    <property type="molecule type" value="Genomic_DNA"/>
</dbReference>
<gene>
    <name evidence="3" type="ORF">BSTOLATCC_MIC29642</name>
</gene>
<feature type="coiled-coil region" evidence="1">
    <location>
        <begin position="217"/>
        <end position="248"/>
    </location>
</feature>
<feature type="chain" id="PRO_5043583321" evidence="2">
    <location>
        <begin position="21"/>
        <end position="356"/>
    </location>
</feature>
<evidence type="ECO:0000256" key="2">
    <source>
        <dbReference type="SAM" id="SignalP"/>
    </source>
</evidence>
<sequence>MVKIHHTILLLSAILATINAQSEPIGTLKSVAELAFELKDINQRENNDSDIISQDIEQRCGKLIGAISASETESFNSMNQAKQQQKKLEIDLEQSKEYISNNNRQLMHDSEQIVDLQSKRCFENERFVNDLIDLKESLEKVDFLKANLKEFFKSKGVEFLETIKEVSKNTGNTDSLLEIEANYDLHSHPYEFNTAQRYADDKKMTLEEAMKISGKKGQKLEEDLEILLNKIEKDIEQAFQDVERREIQTANDFVLIEMDLQKQAAQFLDEIERKQLHIAKVKRDMESNAQLSDLNQKAMNNLKKAREAEEAYCRTKSDFSSFDERLRIHQKEAIEELLYYFKTAYPELSTFVISNE</sequence>
<feature type="signal peptide" evidence="2">
    <location>
        <begin position="1"/>
        <end position="20"/>
    </location>
</feature>
<reference evidence="3" key="1">
    <citation type="submission" date="2021-09" db="EMBL/GenBank/DDBJ databases">
        <authorList>
            <consortium name="AG Swart"/>
            <person name="Singh M."/>
            <person name="Singh A."/>
            <person name="Seah K."/>
            <person name="Emmerich C."/>
        </authorList>
    </citation>
    <scope>NUCLEOTIDE SEQUENCE</scope>
    <source>
        <strain evidence="3">ATCC30299</strain>
    </source>
</reference>
<evidence type="ECO:0000256" key="1">
    <source>
        <dbReference type="SAM" id="Coils"/>
    </source>
</evidence>
<keyword evidence="1" id="KW-0175">Coiled coil</keyword>
<protein>
    <submittedName>
        <fullName evidence="3">Uncharacterized protein</fullName>
    </submittedName>
</protein>
<organism evidence="3 4">
    <name type="scientific">Blepharisma stoltei</name>
    <dbReference type="NCBI Taxonomy" id="1481888"/>
    <lineage>
        <taxon>Eukaryota</taxon>
        <taxon>Sar</taxon>
        <taxon>Alveolata</taxon>
        <taxon>Ciliophora</taxon>
        <taxon>Postciliodesmatophora</taxon>
        <taxon>Heterotrichea</taxon>
        <taxon>Heterotrichida</taxon>
        <taxon>Blepharismidae</taxon>
        <taxon>Blepharisma</taxon>
    </lineage>
</organism>
<accession>A0AAU9J8N1</accession>
<keyword evidence="2" id="KW-0732">Signal</keyword>
<keyword evidence="4" id="KW-1185">Reference proteome</keyword>